<feature type="transmembrane region" description="Helical" evidence="1">
    <location>
        <begin position="161"/>
        <end position="182"/>
    </location>
</feature>
<reference evidence="3" key="1">
    <citation type="submission" date="2017-03" db="EMBL/GenBank/DDBJ databases">
        <title>Phytopthora megakarya and P. palmivora, two closely related causual agents of cacao black pod achieved similar genome size and gene model numbers by different mechanisms.</title>
        <authorList>
            <person name="Ali S."/>
            <person name="Shao J."/>
            <person name="Larry D.J."/>
            <person name="Kronmiller B."/>
            <person name="Shen D."/>
            <person name="Strem M.D."/>
            <person name="Melnick R.L."/>
            <person name="Guiltinan M.J."/>
            <person name="Tyler B.M."/>
            <person name="Meinhardt L.W."/>
            <person name="Bailey B.A."/>
        </authorList>
    </citation>
    <scope>NUCLEOTIDE SEQUENCE [LARGE SCALE GENOMIC DNA]</scope>
    <source>
        <strain evidence="3">zdho120</strain>
    </source>
</reference>
<feature type="transmembrane region" description="Helical" evidence="1">
    <location>
        <begin position="65"/>
        <end position="92"/>
    </location>
</feature>
<feature type="transmembrane region" description="Helical" evidence="1">
    <location>
        <begin position="347"/>
        <end position="369"/>
    </location>
</feature>
<evidence type="ECO:0000256" key="1">
    <source>
        <dbReference type="SAM" id="Phobius"/>
    </source>
</evidence>
<evidence type="ECO:0000313" key="3">
    <source>
        <dbReference type="Proteomes" id="UP000198211"/>
    </source>
</evidence>
<proteinExistence type="predicted"/>
<accession>A0A225X0J9</accession>
<sequence>MFWIRFSLMVFTLIFVGIVAFNQFVPNFGLTFGRRLIVSIGTTTAYVGSCLLVAATNLIGFPIPFMWQIGALLVGVYTPMMFVFVFGVAPFAVNSPFRPHLRRYIVLLISYMSLGAVFPLYKLLYEHVPETYKAGALVALPMWRFAAKHFMMWTSRELEDFVPVIIALTVDFFSAMFVSVCISSSSSIYLSVLFIAVDVGQALLEFREVSNNSHTILNLLEGETFRTPSNLLMRIVAVTRAPSEFGIVSLKRTRLWACLPHPISLEQMDNLNALETSGLYGPKGLLSSRRKRQLRNKTEKLNSIVPASISELISQNSSMTLRSDSSSGIKAKELVDQGMDLLFHCEYLALVEYVECVIPLVFATDKIILKQLPNVNYYPGGVVKWGEAALANVIIFAMLEVGSLFLLHYFLQRKFNFSLLYQLAFALETSMNFVQSALFLEIVGLLQYELAHLGETGKRTVDNRKLMILLTFRS</sequence>
<gene>
    <name evidence="2" type="ORF">PHMEG_0001449</name>
</gene>
<feature type="transmembrane region" description="Helical" evidence="1">
    <location>
        <begin position="37"/>
        <end position="59"/>
    </location>
</feature>
<dbReference type="OrthoDB" id="122102at2759"/>
<protein>
    <recommendedName>
        <fullName evidence="4">Transmembrane protein</fullName>
    </recommendedName>
</protein>
<keyword evidence="1" id="KW-0472">Membrane</keyword>
<organism evidence="2 3">
    <name type="scientific">Phytophthora megakarya</name>
    <dbReference type="NCBI Taxonomy" id="4795"/>
    <lineage>
        <taxon>Eukaryota</taxon>
        <taxon>Sar</taxon>
        <taxon>Stramenopiles</taxon>
        <taxon>Oomycota</taxon>
        <taxon>Peronosporomycetes</taxon>
        <taxon>Peronosporales</taxon>
        <taxon>Peronosporaceae</taxon>
        <taxon>Phytophthora</taxon>
    </lineage>
</organism>
<evidence type="ECO:0008006" key="4">
    <source>
        <dbReference type="Google" id="ProtNLM"/>
    </source>
</evidence>
<dbReference type="Proteomes" id="UP000198211">
    <property type="component" value="Unassembled WGS sequence"/>
</dbReference>
<name>A0A225X0J9_9STRA</name>
<comment type="caution">
    <text evidence="2">The sequence shown here is derived from an EMBL/GenBank/DDBJ whole genome shotgun (WGS) entry which is preliminary data.</text>
</comment>
<feature type="transmembrane region" description="Helical" evidence="1">
    <location>
        <begin position="104"/>
        <end position="121"/>
    </location>
</feature>
<evidence type="ECO:0000313" key="2">
    <source>
        <dbReference type="EMBL" id="OWZ23644.1"/>
    </source>
</evidence>
<dbReference type="AlphaFoldDB" id="A0A225X0J9"/>
<dbReference type="EMBL" id="NBNE01000052">
    <property type="protein sequence ID" value="OWZ23644.1"/>
    <property type="molecule type" value="Genomic_DNA"/>
</dbReference>
<feature type="transmembrane region" description="Helical" evidence="1">
    <location>
        <begin position="6"/>
        <end position="25"/>
    </location>
</feature>
<keyword evidence="1" id="KW-0812">Transmembrane</keyword>
<feature type="transmembrane region" description="Helical" evidence="1">
    <location>
        <begin position="389"/>
        <end position="411"/>
    </location>
</feature>
<keyword evidence="3" id="KW-1185">Reference proteome</keyword>
<keyword evidence="1" id="KW-1133">Transmembrane helix</keyword>